<sequence length="418" mass="45311">METRMSWPGRKVLSSPFVIQLLIIMFLVEFVKGALLISILPVYMGTLGLTAYAVGWALALQYIGDNAFRSPLGWIIDRIGYRNVMLFGVILTSLSVGIVSLTTEFGWIVLACVLLGVGTSPLWPCVITGATAVGGDASSGTIMSVVYMAWLTGVGAGPIVINFFITQTSYAPAFRILIVMMVIVVAVALFLPGRKKSREIEGQLGAVPTDQRIGSATLMNRIRDYFAKVSRSLHASWLLYPAMFTQNFALGLLTPILTLYARTVLHLTPQQYSMYLIAGGAVTVLGLIPVGKWVDRYGTTWFLHAGFIIAAVALPVLGYTRSLPMVMVIVALVGLGYALIIPAWNALIAKAIPKSERGAVWGFFLTIEGLGMVIGSVLSGKLWDTFGPHAPFLLSGAVLTLLFVLHLFITRRPKVVVR</sequence>
<feature type="transmembrane region" description="Helical" evidence="7">
    <location>
        <begin position="12"/>
        <end position="31"/>
    </location>
</feature>
<keyword evidence="2" id="KW-0813">Transport</keyword>
<feature type="transmembrane region" description="Helical" evidence="7">
    <location>
        <begin position="43"/>
        <end position="63"/>
    </location>
</feature>
<evidence type="ECO:0000313" key="10">
    <source>
        <dbReference type="Proteomes" id="UP000838686"/>
    </source>
</evidence>
<dbReference type="PANTHER" id="PTHR23517">
    <property type="entry name" value="RESISTANCE PROTEIN MDTM, PUTATIVE-RELATED-RELATED"/>
    <property type="match status" value="1"/>
</dbReference>
<evidence type="ECO:0000256" key="7">
    <source>
        <dbReference type="SAM" id="Phobius"/>
    </source>
</evidence>
<evidence type="ECO:0000256" key="5">
    <source>
        <dbReference type="ARBA" id="ARBA00022989"/>
    </source>
</evidence>
<dbReference type="EMBL" id="CAKMMF010000017">
    <property type="protein sequence ID" value="CAH1210096.1"/>
    <property type="molecule type" value="Genomic_DNA"/>
</dbReference>
<feature type="transmembrane region" description="Helical" evidence="7">
    <location>
        <begin position="145"/>
        <end position="165"/>
    </location>
</feature>
<comment type="caution">
    <text evidence="9">The sequence shown here is derived from an EMBL/GenBank/DDBJ whole genome shotgun (WGS) entry which is preliminary data.</text>
</comment>
<feature type="transmembrane region" description="Helical" evidence="7">
    <location>
        <begin position="390"/>
        <end position="409"/>
    </location>
</feature>
<reference evidence="9" key="1">
    <citation type="submission" date="2022-01" db="EMBL/GenBank/DDBJ databases">
        <authorList>
            <person name="Criscuolo A."/>
        </authorList>
    </citation>
    <scope>NUCLEOTIDE SEQUENCE</scope>
    <source>
        <strain evidence="9">CIP111893</strain>
    </source>
</reference>
<gene>
    <name evidence="9" type="primary">ltaA_1</name>
    <name evidence="9" type="ORF">PAECIP111893_03138</name>
</gene>
<evidence type="ECO:0000256" key="2">
    <source>
        <dbReference type="ARBA" id="ARBA00022448"/>
    </source>
</evidence>
<dbReference type="PROSITE" id="PS50850">
    <property type="entry name" value="MFS"/>
    <property type="match status" value="1"/>
</dbReference>
<feature type="transmembrane region" description="Helical" evidence="7">
    <location>
        <begin position="325"/>
        <end position="347"/>
    </location>
</feature>
<dbReference type="CDD" id="cd17325">
    <property type="entry name" value="MFS_MdtG_SLC18_like"/>
    <property type="match status" value="1"/>
</dbReference>
<evidence type="ECO:0000256" key="6">
    <source>
        <dbReference type="ARBA" id="ARBA00023136"/>
    </source>
</evidence>
<dbReference type="SUPFAM" id="SSF103473">
    <property type="entry name" value="MFS general substrate transporter"/>
    <property type="match status" value="1"/>
</dbReference>
<keyword evidence="4 7" id="KW-0812">Transmembrane</keyword>
<feature type="transmembrane region" description="Helical" evidence="7">
    <location>
        <begin position="107"/>
        <end position="133"/>
    </location>
</feature>
<evidence type="ECO:0000256" key="4">
    <source>
        <dbReference type="ARBA" id="ARBA00022692"/>
    </source>
</evidence>
<feature type="transmembrane region" description="Helical" evidence="7">
    <location>
        <begin position="171"/>
        <end position="191"/>
    </location>
</feature>
<comment type="subcellular location">
    <subcellularLocation>
        <location evidence="1">Cell membrane</location>
        <topology evidence="1">Multi-pass membrane protein</topology>
    </subcellularLocation>
</comment>
<dbReference type="InterPro" id="IPR050171">
    <property type="entry name" value="MFS_Transporters"/>
</dbReference>
<evidence type="ECO:0000259" key="8">
    <source>
        <dbReference type="PROSITE" id="PS50850"/>
    </source>
</evidence>
<feature type="domain" description="Major facilitator superfamily (MFS) profile" evidence="8">
    <location>
        <begin position="17"/>
        <end position="414"/>
    </location>
</feature>
<keyword evidence="6 7" id="KW-0472">Membrane</keyword>
<evidence type="ECO:0000256" key="3">
    <source>
        <dbReference type="ARBA" id="ARBA00022475"/>
    </source>
</evidence>
<dbReference type="InterPro" id="IPR020846">
    <property type="entry name" value="MFS_dom"/>
</dbReference>
<accession>A0ABM9CFC1</accession>
<feature type="transmembrane region" description="Helical" evidence="7">
    <location>
        <begin position="359"/>
        <end position="378"/>
    </location>
</feature>
<organism evidence="9 10">
    <name type="scientific">Paenibacillus plantiphilus</name>
    <dbReference type="NCBI Taxonomy" id="2905650"/>
    <lineage>
        <taxon>Bacteria</taxon>
        <taxon>Bacillati</taxon>
        <taxon>Bacillota</taxon>
        <taxon>Bacilli</taxon>
        <taxon>Bacillales</taxon>
        <taxon>Paenibacillaceae</taxon>
        <taxon>Paenibacillus</taxon>
    </lineage>
</organism>
<feature type="transmembrane region" description="Helical" evidence="7">
    <location>
        <begin position="301"/>
        <end position="319"/>
    </location>
</feature>
<feature type="transmembrane region" description="Helical" evidence="7">
    <location>
        <begin position="237"/>
        <end position="260"/>
    </location>
</feature>
<evidence type="ECO:0000256" key="1">
    <source>
        <dbReference type="ARBA" id="ARBA00004651"/>
    </source>
</evidence>
<dbReference type="Gene3D" id="1.20.1250.20">
    <property type="entry name" value="MFS general substrate transporter like domains"/>
    <property type="match status" value="2"/>
</dbReference>
<dbReference type="PANTHER" id="PTHR23517:SF3">
    <property type="entry name" value="INTEGRAL MEMBRANE TRANSPORT PROTEIN"/>
    <property type="match status" value="1"/>
</dbReference>
<keyword evidence="10" id="KW-1185">Reference proteome</keyword>
<protein>
    <submittedName>
        <fullName evidence="9">Glycolipid permease LtaA</fullName>
    </submittedName>
</protein>
<dbReference type="RefSeq" id="WP_236343487.1">
    <property type="nucleotide sequence ID" value="NZ_CAKMMF010000017.1"/>
</dbReference>
<dbReference type="InterPro" id="IPR011701">
    <property type="entry name" value="MFS"/>
</dbReference>
<keyword evidence="3" id="KW-1003">Cell membrane</keyword>
<keyword evidence="5 7" id="KW-1133">Transmembrane helix</keyword>
<evidence type="ECO:0000313" key="9">
    <source>
        <dbReference type="EMBL" id="CAH1210096.1"/>
    </source>
</evidence>
<feature type="transmembrane region" description="Helical" evidence="7">
    <location>
        <begin position="272"/>
        <end position="294"/>
    </location>
</feature>
<feature type="transmembrane region" description="Helical" evidence="7">
    <location>
        <begin position="84"/>
        <end position="101"/>
    </location>
</feature>
<dbReference type="Proteomes" id="UP000838686">
    <property type="component" value="Unassembled WGS sequence"/>
</dbReference>
<dbReference type="Pfam" id="PF07690">
    <property type="entry name" value="MFS_1"/>
    <property type="match status" value="2"/>
</dbReference>
<dbReference type="InterPro" id="IPR036259">
    <property type="entry name" value="MFS_trans_sf"/>
</dbReference>
<proteinExistence type="predicted"/>
<name>A0ABM9CFC1_9BACL</name>